<evidence type="ECO:0000313" key="7">
    <source>
        <dbReference type="EMBL" id="KAG9447580.1"/>
    </source>
</evidence>
<dbReference type="Gene3D" id="2.60.120.330">
    <property type="entry name" value="B-lactam Antibiotic, Isopenicillin N Synthase, Chain"/>
    <property type="match status" value="1"/>
</dbReference>
<dbReference type="GO" id="GO:0016491">
    <property type="term" value="F:oxidoreductase activity"/>
    <property type="evidence" value="ECO:0007669"/>
    <property type="project" value="UniProtKB-KW"/>
</dbReference>
<keyword evidence="2 5" id="KW-0479">Metal-binding</keyword>
<dbReference type="FunFam" id="2.60.120.330:FF:000001">
    <property type="entry name" value="Protein SRG1"/>
    <property type="match status" value="1"/>
</dbReference>
<keyword evidence="3 5" id="KW-0560">Oxidoreductase</keyword>
<feature type="domain" description="Fe2OG dioxygenase" evidence="6">
    <location>
        <begin position="205"/>
        <end position="305"/>
    </location>
</feature>
<keyword evidence="8" id="KW-1185">Reference proteome</keyword>
<evidence type="ECO:0000256" key="3">
    <source>
        <dbReference type="ARBA" id="ARBA00023002"/>
    </source>
</evidence>
<dbReference type="InterPro" id="IPR026992">
    <property type="entry name" value="DIOX_N"/>
</dbReference>
<dbReference type="Pfam" id="PF03171">
    <property type="entry name" value="2OG-FeII_Oxy"/>
    <property type="match status" value="1"/>
</dbReference>
<dbReference type="InterPro" id="IPR005123">
    <property type="entry name" value="Oxoglu/Fe-dep_dioxygenase_dom"/>
</dbReference>
<evidence type="ECO:0000256" key="2">
    <source>
        <dbReference type="ARBA" id="ARBA00022723"/>
    </source>
</evidence>
<dbReference type="Pfam" id="PF14226">
    <property type="entry name" value="DIOX_N"/>
    <property type="match status" value="1"/>
</dbReference>
<dbReference type="SUPFAM" id="SSF51197">
    <property type="entry name" value="Clavaminate synthase-like"/>
    <property type="match status" value="1"/>
</dbReference>
<keyword evidence="4 5" id="KW-0408">Iron</keyword>
<dbReference type="PANTHER" id="PTHR47991">
    <property type="entry name" value="OXOGLUTARATE/IRON-DEPENDENT DIOXYGENASE"/>
    <property type="match status" value="1"/>
</dbReference>
<accession>A0AAV7EHM8</accession>
<sequence>MESAKPPLSLGKSLLVPSVQELVTQSMNTIPPRYVRPELEYTRIITSSVEIPVIDFRKFYTRESIESELEKLHLACRDWGFFQLVNHGVSCSLIEKIKAEIQQFFRLPIEEKKRYWQQPGDLEGFGQSFVVSEEQKLDWSDSFFLILLPPEQRKSHLYGNLPPSFRETLEAYSQEQEKLAKELMVLMAKALGIEKRDVVEVFEGGLQAMRMNCYPPCPRPEEAIGLSSHSDASGLTFVLQLNDVEGLQIRKDGFWVLVKPLPDAFIVNIGDALEIVTNGIYPSIEHRVVVNSDKERLTIATFNSPKLGGEVGPARSLITKEKPARFKTVATERYLKEFFARKLEGKSNLEYLMIEEAIGEETKM</sequence>
<proteinExistence type="inferred from homology"/>
<comment type="caution">
    <text evidence="7">The sequence shown here is derived from an EMBL/GenBank/DDBJ whole genome shotgun (WGS) entry which is preliminary data.</text>
</comment>
<evidence type="ECO:0000256" key="1">
    <source>
        <dbReference type="ARBA" id="ARBA00008056"/>
    </source>
</evidence>
<name>A0AAV7EHM8_ARIFI</name>
<evidence type="ECO:0000259" key="6">
    <source>
        <dbReference type="PROSITE" id="PS51471"/>
    </source>
</evidence>
<organism evidence="7 8">
    <name type="scientific">Aristolochia fimbriata</name>
    <name type="common">White veined hardy Dutchman's pipe vine</name>
    <dbReference type="NCBI Taxonomy" id="158543"/>
    <lineage>
        <taxon>Eukaryota</taxon>
        <taxon>Viridiplantae</taxon>
        <taxon>Streptophyta</taxon>
        <taxon>Embryophyta</taxon>
        <taxon>Tracheophyta</taxon>
        <taxon>Spermatophyta</taxon>
        <taxon>Magnoliopsida</taxon>
        <taxon>Magnoliidae</taxon>
        <taxon>Piperales</taxon>
        <taxon>Aristolochiaceae</taxon>
        <taxon>Aristolochia</taxon>
    </lineage>
</organism>
<dbReference type="InterPro" id="IPR044861">
    <property type="entry name" value="IPNS-like_FE2OG_OXY"/>
</dbReference>
<dbReference type="InterPro" id="IPR050295">
    <property type="entry name" value="Plant_2OG-oxidoreductases"/>
</dbReference>
<dbReference type="EMBL" id="JAINDJ010000005">
    <property type="protein sequence ID" value="KAG9447580.1"/>
    <property type="molecule type" value="Genomic_DNA"/>
</dbReference>
<protein>
    <recommendedName>
        <fullName evidence="6">Fe2OG dioxygenase domain-containing protein</fullName>
    </recommendedName>
</protein>
<dbReference type="GO" id="GO:0046872">
    <property type="term" value="F:metal ion binding"/>
    <property type="evidence" value="ECO:0007669"/>
    <property type="project" value="UniProtKB-KW"/>
</dbReference>
<dbReference type="AlphaFoldDB" id="A0AAV7EHM8"/>
<dbReference type="InterPro" id="IPR027443">
    <property type="entry name" value="IPNS-like_sf"/>
</dbReference>
<gene>
    <name evidence="7" type="ORF">H6P81_013708</name>
</gene>
<dbReference type="PROSITE" id="PS51471">
    <property type="entry name" value="FE2OG_OXY"/>
    <property type="match status" value="1"/>
</dbReference>
<evidence type="ECO:0000256" key="5">
    <source>
        <dbReference type="RuleBase" id="RU003682"/>
    </source>
</evidence>
<evidence type="ECO:0000313" key="8">
    <source>
        <dbReference type="Proteomes" id="UP000825729"/>
    </source>
</evidence>
<reference evidence="7 8" key="1">
    <citation type="submission" date="2021-07" db="EMBL/GenBank/DDBJ databases">
        <title>The Aristolochia fimbriata genome: insights into angiosperm evolution, floral development and chemical biosynthesis.</title>
        <authorList>
            <person name="Jiao Y."/>
        </authorList>
    </citation>
    <scope>NUCLEOTIDE SEQUENCE [LARGE SCALE GENOMIC DNA]</scope>
    <source>
        <strain evidence="7">IBCAS-2021</strain>
        <tissue evidence="7">Leaf</tissue>
    </source>
</reference>
<evidence type="ECO:0000256" key="4">
    <source>
        <dbReference type="ARBA" id="ARBA00023004"/>
    </source>
</evidence>
<comment type="similarity">
    <text evidence="1 5">Belongs to the iron/ascorbate-dependent oxidoreductase family.</text>
</comment>
<dbReference type="Proteomes" id="UP000825729">
    <property type="component" value="Unassembled WGS sequence"/>
</dbReference>